<protein>
    <recommendedName>
        <fullName evidence="4">Lipoprotein</fullName>
    </recommendedName>
</protein>
<dbReference type="Proteomes" id="UP001465755">
    <property type="component" value="Unassembled WGS sequence"/>
</dbReference>
<dbReference type="EMBL" id="JALJOQ010000046">
    <property type="protein sequence ID" value="KAK9805050.1"/>
    <property type="molecule type" value="Genomic_DNA"/>
</dbReference>
<sequence length="352" mass="36646">MRTALAIIALLALNSCTVLGFSNRRVLREDASGPTPQVVLAAAKSAQNATRALGNALDAGETTTLSQLLGAKSNTIYSQRGVYDYIIEAVQLVDEVGYTPGAAVTSELAGAALETAAAGLLTVTSTFSTNEEADRAQAKRLYFDARSRLANLTYDDLVANSTQAEAASQDLLARTMLYEGQHLWWPATGGFNEGYRNATILLTAAYILAGAPEQPGTAAGTVALNLAQGGGNTALALAQMQGAAHQAASLCIMYRANSSADFNAIKANQVAGGQAIVKALSIFEDDVQSDVSEADLAGFAHDTDAVLERLRDAAAALQARTQQGSILLRIEQDATALYGRLADAYAAVPVAS</sequence>
<name>A0AAW1P5A6_9CHLO</name>
<keyword evidence="3" id="KW-1185">Reference proteome</keyword>
<reference evidence="2 3" key="1">
    <citation type="journal article" date="2024" name="Nat. Commun.">
        <title>Phylogenomics reveals the evolutionary origins of lichenization in chlorophyte algae.</title>
        <authorList>
            <person name="Puginier C."/>
            <person name="Libourel C."/>
            <person name="Otte J."/>
            <person name="Skaloud P."/>
            <person name="Haon M."/>
            <person name="Grisel S."/>
            <person name="Petersen M."/>
            <person name="Berrin J.G."/>
            <person name="Delaux P.M."/>
            <person name="Dal Grande F."/>
            <person name="Keller J."/>
        </authorList>
    </citation>
    <scope>NUCLEOTIDE SEQUENCE [LARGE SCALE GENOMIC DNA]</scope>
    <source>
        <strain evidence="2 3">SAG 2036</strain>
    </source>
</reference>
<keyword evidence="1" id="KW-0732">Signal</keyword>
<proteinExistence type="predicted"/>
<evidence type="ECO:0000256" key="1">
    <source>
        <dbReference type="SAM" id="SignalP"/>
    </source>
</evidence>
<feature type="signal peptide" evidence="1">
    <location>
        <begin position="1"/>
        <end position="20"/>
    </location>
</feature>
<evidence type="ECO:0000313" key="3">
    <source>
        <dbReference type="Proteomes" id="UP001465755"/>
    </source>
</evidence>
<feature type="chain" id="PRO_5043620834" description="Lipoprotein" evidence="1">
    <location>
        <begin position="21"/>
        <end position="352"/>
    </location>
</feature>
<organism evidence="2 3">
    <name type="scientific">Symbiochloris irregularis</name>
    <dbReference type="NCBI Taxonomy" id="706552"/>
    <lineage>
        <taxon>Eukaryota</taxon>
        <taxon>Viridiplantae</taxon>
        <taxon>Chlorophyta</taxon>
        <taxon>core chlorophytes</taxon>
        <taxon>Trebouxiophyceae</taxon>
        <taxon>Trebouxiales</taxon>
        <taxon>Trebouxiaceae</taxon>
        <taxon>Symbiochloris</taxon>
    </lineage>
</organism>
<comment type="caution">
    <text evidence="2">The sequence shown here is derived from an EMBL/GenBank/DDBJ whole genome shotgun (WGS) entry which is preliminary data.</text>
</comment>
<evidence type="ECO:0000313" key="2">
    <source>
        <dbReference type="EMBL" id="KAK9805050.1"/>
    </source>
</evidence>
<accession>A0AAW1P5A6</accession>
<gene>
    <name evidence="2" type="ORF">WJX73_007039</name>
</gene>
<dbReference type="AlphaFoldDB" id="A0AAW1P5A6"/>
<evidence type="ECO:0008006" key="4">
    <source>
        <dbReference type="Google" id="ProtNLM"/>
    </source>
</evidence>